<gene>
    <name evidence="3" type="ORF">AB0763_04120</name>
</gene>
<dbReference type="Gene3D" id="3.90.1010.10">
    <property type="match status" value="1"/>
</dbReference>
<dbReference type="PANTHER" id="PTHR43597:SF5">
    <property type="entry name" value="SUFE-LIKE PROTEIN 2, CHLOROPLASTIC"/>
    <property type="match status" value="1"/>
</dbReference>
<dbReference type="InterPro" id="IPR003808">
    <property type="entry name" value="Fe-S_metab-assoc_dom"/>
</dbReference>
<dbReference type="EMBL" id="CP162601">
    <property type="protein sequence ID" value="XDK25835.1"/>
    <property type="molecule type" value="Genomic_DNA"/>
</dbReference>
<accession>A0AB39HGV1</accession>
<proteinExistence type="inferred from homology"/>
<dbReference type="SUPFAM" id="SSF82649">
    <property type="entry name" value="SufE/NifU"/>
    <property type="match status" value="1"/>
</dbReference>
<dbReference type="KEGG" id="vih:AB0763_04120"/>
<name>A0AB39HGV1_9VIBR</name>
<dbReference type="PANTHER" id="PTHR43597">
    <property type="entry name" value="SULFUR ACCEPTOR PROTEIN CSDE"/>
    <property type="match status" value="1"/>
</dbReference>
<sequence>MNSARPTLSQVIDTMQSMQGWENKYRQVIVWGKSLPTMSEQDKQASLAVAGCESQVWLTVTAQSGGTWWIQADSNARIVRGLIFVILVAYQGKSSADILAFDTEAYFAQLGLLSHLSPSRGNGLRAIVETIRQQVSGAH</sequence>
<comment type="similarity">
    <text evidence="1">Belongs to the SufE family.</text>
</comment>
<reference evidence="3" key="1">
    <citation type="submission" date="2024-07" db="EMBL/GenBank/DDBJ databases">
        <title>Genome Analysis of a Potential Novel Vibrio Species Secreting pH- and Thermo-stable Alginate Lyase and its Application in Producing Alginate Oligosaccharides.</title>
        <authorList>
            <person name="Huang H."/>
            <person name="Bao K."/>
        </authorList>
    </citation>
    <scope>NUCLEOTIDE SEQUENCE</scope>
    <source>
        <strain evidence="3">HB236076</strain>
    </source>
</reference>
<evidence type="ECO:0000259" key="2">
    <source>
        <dbReference type="Pfam" id="PF02657"/>
    </source>
</evidence>
<evidence type="ECO:0000256" key="1">
    <source>
        <dbReference type="ARBA" id="ARBA00010282"/>
    </source>
</evidence>
<dbReference type="Pfam" id="PF02657">
    <property type="entry name" value="SufE"/>
    <property type="match status" value="1"/>
</dbReference>
<evidence type="ECO:0000313" key="3">
    <source>
        <dbReference type="EMBL" id="XDK25835.1"/>
    </source>
</evidence>
<protein>
    <submittedName>
        <fullName evidence="3">SufE family protein</fullName>
    </submittedName>
</protein>
<organism evidence="3">
    <name type="scientific">Vibrio sp. HB236076</name>
    <dbReference type="NCBI Taxonomy" id="3232307"/>
    <lineage>
        <taxon>Bacteria</taxon>
        <taxon>Pseudomonadati</taxon>
        <taxon>Pseudomonadota</taxon>
        <taxon>Gammaproteobacteria</taxon>
        <taxon>Vibrionales</taxon>
        <taxon>Vibrionaceae</taxon>
        <taxon>Vibrio</taxon>
    </lineage>
</organism>
<dbReference type="AlphaFoldDB" id="A0AB39HGV1"/>
<dbReference type="RefSeq" id="WP_306101506.1">
    <property type="nucleotide sequence ID" value="NZ_CP162601.1"/>
</dbReference>
<feature type="domain" description="Fe-S metabolism associated" evidence="2">
    <location>
        <begin position="13"/>
        <end position="134"/>
    </location>
</feature>